<evidence type="ECO:0000256" key="1">
    <source>
        <dbReference type="ARBA" id="ARBA00009091"/>
    </source>
</evidence>
<dbReference type="GO" id="GO:0050821">
    <property type="term" value="P:protein stabilization"/>
    <property type="evidence" value="ECO:0007669"/>
    <property type="project" value="TreeGrafter"/>
</dbReference>
<dbReference type="SUPFAM" id="SSF111384">
    <property type="entry name" value="OmpH-like"/>
    <property type="match status" value="1"/>
</dbReference>
<comment type="caution">
    <text evidence="4">The sequence shown here is derived from an EMBL/GenBank/DDBJ whole genome shotgun (WGS) entry which is preliminary data.</text>
</comment>
<dbReference type="InterPro" id="IPR005632">
    <property type="entry name" value="Chaperone_Skp"/>
</dbReference>
<name>A0A841GGU6_9BACT</name>
<dbReference type="GO" id="GO:0051082">
    <property type="term" value="F:unfolded protein binding"/>
    <property type="evidence" value="ECO:0007669"/>
    <property type="project" value="InterPro"/>
</dbReference>
<comment type="similarity">
    <text evidence="1">Belongs to the Skp family.</text>
</comment>
<dbReference type="PANTHER" id="PTHR35089:SF1">
    <property type="entry name" value="CHAPERONE PROTEIN SKP"/>
    <property type="match status" value="1"/>
</dbReference>
<protein>
    <submittedName>
        <fullName evidence="4">Outer membrane protein</fullName>
    </submittedName>
</protein>
<dbReference type="GO" id="GO:0005829">
    <property type="term" value="C:cytosol"/>
    <property type="evidence" value="ECO:0007669"/>
    <property type="project" value="TreeGrafter"/>
</dbReference>
<proteinExistence type="inferred from homology"/>
<dbReference type="InterPro" id="IPR024930">
    <property type="entry name" value="Skp_dom_sf"/>
</dbReference>
<dbReference type="Pfam" id="PF03938">
    <property type="entry name" value="OmpH"/>
    <property type="match status" value="1"/>
</dbReference>
<evidence type="ECO:0000313" key="5">
    <source>
        <dbReference type="Proteomes" id="UP000555828"/>
    </source>
</evidence>
<organism evidence="4 5">
    <name type="scientific">Thermosipho japonicus</name>
    <dbReference type="NCBI Taxonomy" id="90323"/>
    <lineage>
        <taxon>Bacteria</taxon>
        <taxon>Thermotogati</taxon>
        <taxon>Thermotogota</taxon>
        <taxon>Thermotogae</taxon>
        <taxon>Thermotogales</taxon>
        <taxon>Fervidobacteriaceae</taxon>
        <taxon>Thermosipho</taxon>
    </lineage>
</organism>
<dbReference type="Proteomes" id="UP000555828">
    <property type="component" value="Unassembled WGS sequence"/>
</dbReference>
<keyword evidence="2" id="KW-0732">Signal</keyword>
<evidence type="ECO:0000256" key="2">
    <source>
        <dbReference type="ARBA" id="ARBA00022729"/>
    </source>
</evidence>
<dbReference type="PANTHER" id="PTHR35089">
    <property type="entry name" value="CHAPERONE PROTEIN SKP"/>
    <property type="match status" value="1"/>
</dbReference>
<dbReference type="RefSeq" id="WP_184619533.1">
    <property type="nucleotide sequence ID" value="NZ_JACHEX010000003.1"/>
</dbReference>
<dbReference type="AlphaFoldDB" id="A0A841GGU6"/>
<dbReference type="Gene3D" id="3.30.910.20">
    <property type="entry name" value="Skp domain"/>
    <property type="match status" value="1"/>
</dbReference>
<evidence type="ECO:0000256" key="3">
    <source>
        <dbReference type="SAM" id="Coils"/>
    </source>
</evidence>
<feature type="coiled-coil region" evidence="3">
    <location>
        <begin position="51"/>
        <end position="78"/>
    </location>
</feature>
<dbReference type="SMART" id="SM00935">
    <property type="entry name" value="OmpH"/>
    <property type="match status" value="1"/>
</dbReference>
<accession>A0A841GGU6</accession>
<keyword evidence="5" id="KW-1185">Reference proteome</keyword>
<evidence type="ECO:0000313" key="4">
    <source>
        <dbReference type="EMBL" id="MBB6062906.1"/>
    </source>
</evidence>
<dbReference type="EMBL" id="JACHEX010000003">
    <property type="protein sequence ID" value="MBB6062906.1"/>
    <property type="molecule type" value="Genomic_DNA"/>
</dbReference>
<gene>
    <name evidence="4" type="ORF">HNP65_001358</name>
</gene>
<keyword evidence="3" id="KW-0175">Coiled coil</keyword>
<sequence length="162" mass="18597">MKKLGMVVLASFILLSFVLLFAGGDSAQGPKLAYIDSTKVLQSYDKWIDLQAKYQEDVQFYQKKLNELAAEINNMKEKGTAADLINAKIAEYNQKQKQYSDLLNSEYQKKFAELEQEILQKIAEYAEIMGYDFVFNSKTMAYGNSKYDITAQFIEYLKSMAQ</sequence>
<reference evidence="4 5" key="1">
    <citation type="submission" date="2020-08" db="EMBL/GenBank/DDBJ databases">
        <title>Genomic Encyclopedia of Type Strains, Phase IV (KMG-IV): sequencing the most valuable type-strain genomes for metagenomic binning, comparative biology and taxonomic classification.</title>
        <authorList>
            <person name="Goeker M."/>
        </authorList>
    </citation>
    <scope>NUCLEOTIDE SEQUENCE [LARGE SCALE GENOMIC DNA]</scope>
    <source>
        <strain evidence="4 5">DSM 13481</strain>
    </source>
</reference>